<evidence type="ECO:0000259" key="9">
    <source>
        <dbReference type="Pfam" id="PF06814"/>
    </source>
</evidence>
<comment type="caution">
    <text evidence="10">The sequence shown here is derived from an EMBL/GenBank/DDBJ whole genome shotgun (WGS) entry which is preliminary data.</text>
</comment>
<evidence type="ECO:0000256" key="3">
    <source>
        <dbReference type="ARBA" id="ARBA00022729"/>
    </source>
</evidence>
<name>A0A1R0H5X3_9FUNG</name>
<feature type="transmembrane region" description="Helical" evidence="7">
    <location>
        <begin position="358"/>
        <end position="375"/>
    </location>
</feature>
<evidence type="ECO:0000256" key="8">
    <source>
        <dbReference type="SAM" id="SignalP"/>
    </source>
</evidence>
<dbReference type="Pfam" id="PF06814">
    <property type="entry name" value="GOST_TM"/>
    <property type="match status" value="1"/>
</dbReference>
<dbReference type="STRING" id="133383.A0A1R0H5X3"/>
<keyword evidence="11" id="KW-1185">Reference proteome</keyword>
<keyword evidence="2 7" id="KW-0812">Transmembrane</keyword>
<proteinExistence type="predicted"/>
<dbReference type="GO" id="GO:0042147">
    <property type="term" value="P:retrograde transport, endosome to Golgi"/>
    <property type="evidence" value="ECO:0007669"/>
    <property type="project" value="TreeGrafter"/>
</dbReference>
<accession>A0A1R0H5X3</accession>
<feature type="transmembrane region" description="Helical" evidence="7">
    <location>
        <begin position="286"/>
        <end position="305"/>
    </location>
</feature>
<keyword evidence="5 7" id="KW-0472">Membrane</keyword>
<feature type="compositionally biased region" description="Acidic residues" evidence="6">
    <location>
        <begin position="598"/>
        <end position="608"/>
    </location>
</feature>
<gene>
    <name evidence="10" type="ORF">AYI68_g1221</name>
</gene>
<feature type="transmembrane region" description="Helical" evidence="7">
    <location>
        <begin position="317"/>
        <end position="346"/>
    </location>
</feature>
<feature type="transmembrane region" description="Helical" evidence="7">
    <location>
        <begin position="476"/>
        <end position="494"/>
    </location>
</feature>
<dbReference type="GO" id="GO:0016020">
    <property type="term" value="C:membrane"/>
    <property type="evidence" value="ECO:0007669"/>
    <property type="project" value="UniProtKB-SubCell"/>
</dbReference>
<evidence type="ECO:0000313" key="10">
    <source>
        <dbReference type="EMBL" id="OLY84612.1"/>
    </source>
</evidence>
<feature type="region of interest" description="Disordered" evidence="6">
    <location>
        <begin position="580"/>
        <end position="608"/>
    </location>
</feature>
<dbReference type="Proteomes" id="UP000187455">
    <property type="component" value="Unassembled WGS sequence"/>
</dbReference>
<evidence type="ECO:0000256" key="1">
    <source>
        <dbReference type="ARBA" id="ARBA00004141"/>
    </source>
</evidence>
<sequence length="608" mass="69186">MLLFSSVRSFFARFIVLLALVLTTVQGETAILSSTNRVNLKCTSISAGSSSKPSNITLNFVSMNNGNITMLIFNYLDSDQFGLTAPKDSEDSTTSEGEKYTICNYSAIQANLCTADDYGLALIKNPSQNGSVYQYHAPIYSDFITTGESGFGFTFLERANWKSSNPEGSDADWQAFWQSERKNNVPLKAGLNTGVVSDVFIQWEGPKQVSVTYTVTKSGYYCVDAASNSDFIAKALWRNGHGFIPASEYVKVNFYRTLTAVYMILFISWAYLSYKVWYEVLPLQHFIWSLIGIMAINMSLASTFWTRFNSTGNANNVLAILMILFEAARNSMSFFLLLVVSLGWGIVRPTLGKTMKKCALLFFLHFLSGCIYGGTEVFRDQNDFDGAPLYAVLPISICTTIFYVWIMKGVVATTRILETRKQTFKLQMFNKMWRLLLINVFIFFVFFCINITFAVMTFNDKYVDTLWRYKWLFIDGWLNIQFLGSFMIILYWWMPTENNHRYGLEQLAHDEGDAWERGPSHDGHAMMLADESDFQRALEEADQVADSFVNENRTSIHRLSDSENGYTNINASNRNVFVLDDDEEEEDVTNTDVHLDNDSDQDDDPKQK</sequence>
<organism evidence="10 11">
    <name type="scientific">Smittium mucronatum</name>
    <dbReference type="NCBI Taxonomy" id="133383"/>
    <lineage>
        <taxon>Eukaryota</taxon>
        <taxon>Fungi</taxon>
        <taxon>Fungi incertae sedis</taxon>
        <taxon>Zoopagomycota</taxon>
        <taxon>Kickxellomycotina</taxon>
        <taxon>Harpellomycetes</taxon>
        <taxon>Harpellales</taxon>
        <taxon>Legeriomycetaceae</taxon>
        <taxon>Smittium</taxon>
    </lineage>
</organism>
<feature type="chain" id="PRO_5012661011" description="GOST seven transmembrane domain-containing protein" evidence="8">
    <location>
        <begin position="28"/>
        <end position="608"/>
    </location>
</feature>
<feature type="transmembrane region" description="Helical" evidence="7">
    <location>
        <begin position="254"/>
        <end position="274"/>
    </location>
</feature>
<dbReference type="GO" id="GO:0005829">
    <property type="term" value="C:cytosol"/>
    <property type="evidence" value="ECO:0007669"/>
    <property type="project" value="GOC"/>
</dbReference>
<feature type="transmembrane region" description="Helical" evidence="7">
    <location>
        <begin position="432"/>
        <end position="456"/>
    </location>
</feature>
<dbReference type="PANTHER" id="PTHR21229:SF1">
    <property type="entry name" value="GH17801P"/>
    <property type="match status" value="1"/>
</dbReference>
<dbReference type="PANTHER" id="PTHR21229">
    <property type="entry name" value="LUNG SEVEN TRANSMEMBRANE RECEPTOR"/>
    <property type="match status" value="1"/>
</dbReference>
<feature type="compositionally biased region" description="Acidic residues" evidence="6">
    <location>
        <begin position="580"/>
        <end position="589"/>
    </location>
</feature>
<dbReference type="InterPro" id="IPR053937">
    <property type="entry name" value="GOST_TM"/>
</dbReference>
<feature type="transmembrane region" description="Helical" evidence="7">
    <location>
        <begin position="387"/>
        <end position="411"/>
    </location>
</feature>
<evidence type="ECO:0000256" key="4">
    <source>
        <dbReference type="ARBA" id="ARBA00022989"/>
    </source>
</evidence>
<protein>
    <recommendedName>
        <fullName evidence="9">GOST seven transmembrane domain-containing protein</fullName>
    </recommendedName>
</protein>
<dbReference type="OrthoDB" id="19932at2759"/>
<feature type="domain" description="GOST seven transmembrane" evidence="9">
    <location>
        <begin position="251"/>
        <end position="499"/>
    </location>
</feature>
<dbReference type="EMBL" id="LSSL01000435">
    <property type="protein sequence ID" value="OLY84612.1"/>
    <property type="molecule type" value="Genomic_DNA"/>
</dbReference>
<dbReference type="GO" id="GO:0005794">
    <property type="term" value="C:Golgi apparatus"/>
    <property type="evidence" value="ECO:0007669"/>
    <property type="project" value="TreeGrafter"/>
</dbReference>
<reference evidence="10 11" key="1">
    <citation type="journal article" date="2016" name="Mol. Biol. Evol.">
        <title>Genome-Wide Survey of Gut Fungi (Harpellales) Reveals the First Horizontally Transferred Ubiquitin Gene from a Mosquito Host.</title>
        <authorList>
            <person name="Wang Y."/>
            <person name="White M.M."/>
            <person name="Kvist S."/>
            <person name="Moncalvo J.M."/>
        </authorList>
    </citation>
    <scope>NUCLEOTIDE SEQUENCE [LARGE SCALE GENOMIC DNA]</scope>
    <source>
        <strain evidence="10 11">ALG-7-W6</strain>
    </source>
</reference>
<dbReference type="AlphaFoldDB" id="A0A1R0H5X3"/>
<evidence type="ECO:0000313" key="11">
    <source>
        <dbReference type="Proteomes" id="UP000187455"/>
    </source>
</evidence>
<evidence type="ECO:0000256" key="2">
    <source>
        <dbReference type="ARBA" id="ARBA00022692"/>
    </source>
</evidence>
<evidence type="ECO:0000256" key="6">
    <source>
        <dbReference type="SAM" id="MobiDB-lite"/>
    </source>
</evidence>
<keyword evidence="4 7" id="KW-1133">Transmembrane helix</keyword>
<evidence type="ECO:0000256" key="7">
    <source>
        <dbReference type="SAM" id="Phobius"/>
    </source>
</evidence>
<comment type="subcellular location">
    <subcellularLocation>
        <location evidence="1">Membrane</location>
        <topology evidence="1">Multi-pass membrane protein</topology>
    </subcellularLocation>
</comment>
<feature type="signal peptide" evidence="8">
    <location>
        <begin position="1"/>
        <end position="27"/>
    </location>
</feature>
<dbReference type="InterPro" id="IPR009637">
    <property type="entry name" value="GPR107/GPR108-like"/>
</dbReference>
<keyword evidence="3 8" id="KW-0732">Signal</keyword>
<evidence type="ECO:0000256" key="5">
    <source>
        <dbReference type="ARBA" id="ARBA00023136"/>
    </source>
</evidence>